<accession>A0A8X6HVX6</accession>
<evidence type="ECO:0000313" key="2">
    <source>
        <dbReference type="Proteomes" id="UP000887116"/>
    </source>
</evidence>
<dbReference type="Proteomes" id="UP000887116">
    <property type="component" value="Unassembled WGS sequence"/>
</dbReference>
<protein>
    <submittedName>
        <fullName evidence="1">Uncharacterized protein</fullName>
    </submittedName>
</protein>
<reference evidence="1" key="1">
    <citation type="submission" date="2020-07" db="EMBL/GenBank/DDBJ databases">
        <title>Multicomponent nature underlies the extraordinary mechanical properties of spider dragline silk.</title>
        <authorList>
            <person name="Kono N."/>
            <person name="Nakamura H."/>
            <person name="Mori M."/>
            <person name="Yoshida Y."/>
            <person name="Ohtoshi R."/>
            <person name="Malay A.D."/>
            <person name="Moran D.A.P."/>
            <person name="Tomita M."/>
            <person name="Numata K."/>
            <person name="Arakawa K."/>
        </authorList>
    </citation>
    <scope>NUCLEOTIDE SEQUENCE</scope>
</reference>
<dbReference type="AlphaFoldDB" id="A0A8X6HVX6"/>
<dbReference type="EMBL" id="BMAO01036432">
    <property type="protein sequence ID" value="GFR10624.1"/>
    <property type="molecule type" value="Genomic_DNA"/>
</dbReference>
<proteinExistence type="predicted"/>
<sequence>MEDPFWQEVVIEYFRKKRLESNKTETLFSLSSRLNFMVFDSNFLNNKSLGWVQDLMPNGSNYQRLVMKQEITRHVLQDLQSLRTKSHYAYENFPLFEGTRYDIFLETINLR</sequence>
<evidence type="ECO:0000313" key="1">
    <source>
        <dbReference type="EMBL" id="GFR10624.1"/>
    </source>
</evidence>
<name>A0A8X6HVX6_TRICU</name>
<keyword evidence="2" id="KW-1185">Reference proteome</keyword>
<organism evidence="1 2">
    <name type="scientific">Trichonephila clavata</name>
    <name type="common">Joro spider</name>
    <name type="synonym">Nephila clavata</name>
    <dbReference type="NCBI Taxonomy" id="2740835"/>
    <lineage>
        <taxon>Eukaryota</taxon>
        <taxon>Metazoa</taxon>
        <taxon>Ecdysozoa</taxon>
        <taxon>Arthropoda</taxon>
        <taxon>Chelicerata</taxon>
        <taxon>Arachnida</taxon>
        <taxon>Araneae</taxon>
        <taxon>Araneomorphae</taxon>
        <taxon>Entelegynae</taxon>
        <taxon>Araneoidea</taxon>
        <taxon>Nephilidae</taxon>
        <taxon>Trichonephila</taxon>
    </lineage>
</organism>
<gene>
    <name evidence="1" type="ORF">TNCT_458611</name>
</gene>
<comment type="caution">
    <text evidence="1">The sequence shown here is derived from an EMBL/GenBank/DDBJ whole genome shotgun (WGS) entry which is preliminary data.</text>
</comment>